<dbReference type="InterPro" id="IPR012677">
    <property type="entry name" value="Nucleotide-bd_a/b_plait_sf"/>
</dbReference>
<protein>
    <recommendedName>
        <fullName evidence="12">RRM domain-containing protein</fullName>
    </recommendedName>
</protein>
<evidence type="ECO:0000256" key="4">
    <source>
        <dbReference type="ARBA" id="ARBA00022728"/>
    </source>
</evidence>
<gene>
    <name evidence="13" type="ORF">EWM64_g6785</name>
</gene>
<comment type="caution">
    <text evidence="13">The sequence shown here is derived from an EMBL/GenBank/DDBJ whole genome shotgun (WGS) entry which is preliminary data.</text>
</comment>
<feature type="region of interest" description="Disordered" evidence="11">
    <location>
        <begin position="1041"/>
        <end position="1078"/>
    </location>
</feature>
<keyword evidence="5" id="KW-0677">Repeat</keyword>
<feature type="compositionally biased region" description="Acidic residues" evidence="11">
    <location>
        <begin position="1044"/>
        <end position="1056"/>
    </location>
</feature>
<keyword evidence="9" id="KW-0687">Ribonucleoprotein</keyword>
<dbReference type="InterPro" id="IPR057596">
    <property type="entry name" value="RDRP_core"/>
</dbReference>
<dbReference type="CDD" id="cd12247">
    <property type="entry name" value="RRM2_U1A_like"/>
    <property type="match status" value="1"/>
</dbReference>
<dbReference type="FunFam" id="3.30.70.330:FF:000039">
    <property type="entry name" value="U1 small nuclear ribonucleoprotein A"/>
    <property type="match status" value="1"/>
</dbReference>
<evidence type="ECO:0000256" key="5">
    <source>
        <dbReference type="ARBA" id="ARBA00022737"/>
    </source>
</evidence>
<dbReference type="STRING" id="135208.A0A4Y9ZUR1"/>
<keyword evidence="14" id="KW-1185">Reference proteome</keyword>
<feature type="domain" description="RRM" evidence="12">
    <location>
        <begin position="192"/>
        <end position="266"/>
    </location>
</feature>
<dbReference type="Gene3D" id="3.30.70.330">
    <property type="match status" value="2"/>
</dbReference>
<dbReference type="Proteomes" id="UP000298061">
    <property type="component" value="Unassembled WGS sequence"/>
</dbReference>
<dbReference type="SUPFAM" id="SSF54928">
    <property type="entry name" value="RNA-binding domain, RBD"/>
    <property type="match status" value="2"/>
</dbReference>
<feature type="region of interest" description="Disordered" evidence="11">
    <location>
        <begin position="376"/>
        <end position="450"/>
    </location>
</feature>
<comment type="similarity">
    <text evidence="2">Belongs to the RRM U1 A/B'' family.</text>
</comment>
<dbReference type="FunFam" id="3.30.70.330:FF:000029">
    <property type="entry name" value="U2 small nuclear ribonucleoprotein B"/>
    <property type="match status" value="1"/>
</dbReference>
<dbReference type="OrthoDB" id="10055769at2759"/>
<evidence type="ECO:0000256" key="1">
    <source>
        <dbReference type="ARBA" id="ARBA00004123"/>
    </source>
</evidence>
<evidence type="ECO:0000256" key="7">
    <source>
        <dbReference type="ARBA" id="ARBA00023187"/>
    </source>
</evidence>
<dbReference type="Pfam" id="PF05183">
    <property type="entry name" value="RdRP"/>
    <property type="match status" value="1"/>
</dbReference>
<feature type="compositionally biased region" description="Low complexity" evidence="11">
    <location>
        <begin position="437"/>
        <end position="446"/>
    </location>
</feature>
<dbReference type="GO" id="GO:0003968">
    <property type="term" value="F:RNA-directed RNA polymerase activity"/>
    <property type="evidence" value="ECO:0007669"/>
    <property type="project" value="UniProtKB-KW"/>
</dbReference>
<dbReference type="PROSITE" id="PS50102">
    <property type="entry name" value="RRM"/>
    <property type="match status" value="2"/>
</dbReference>
<dbReference type="SMART" id="SM00360">
    <property type="entry name" value="RRM"/>
    <property type="match status" value="2"/>
</dbReference>
<reference evidence="13 14" key="1">
    <citation type="submission" date="2019-02" db="EMBL/GenBank/DDBJ databases">
        <title>Genome sequencing of the rare red list fungi Hericium alpestre (H. flagellum).</title>
        <authorList>
            <person name="Buettner E."/>
            <person name="Kellner H."/>
        </authorList>
    </citation>
    <scope>NUCLEOTIDE SEQUENCE [LARGE SCALE GENOMIC DNA]</scope>
    <source>
        <strain evidence="13 14">DSM 108284</strain>
    </source>
</reference>
<dbReference type="GO" id="GO:0031380">
    <property type="term" value="C:nuclear RNA-directed RNA polymerase complex"/>
    <property type="evidence" value="ECO:0007669"/>
    <property type="project" value="TreeGrafter"/>
</dbReference>
<keyword evidence="7" id="KW-0508">mRNA splicing</keyword>
<dbReference type="GO" id="GO:0006397">
    <property type="term" value="P:mRNA processing"/>
    <property type="evidence" value="ECO:0007669"/>
    <property type="project" value="UniProtKB-KW"/>
</dbReference>
<evidence type="ECO:0000313" key="13">
    <source>
        <dbReference type="EMBL" id="TFY77228.1"/>
    </source>
</evidence>
<feature type="compositionally biased region" description="Polar residues" evidence="11">
    <location>
        <begin position="492"/>
        <end position="503"/>
    </location>
</feature>
<evidence type="ECO:0000256" key="6">
    <source>
        <dbReference type="ARBA" id="ARBA00022884"/>
    </source>
</evidence>
<keyword evidence="8" id="KW-0539">Nucleus</keyword>
<evidence type="ECO:0000256" key="11">
    <source>
        <dbReference type="SAM" id="MobiDB-lite"/>
    </source>
</evidence>
<organism evidence="13 14">
    <name type="scientific">Hericium alpestre</name>
    <dbReference type="NCBI Taxonomy" id="135208"/>
    <lineage>
        <taxon>Eukaryota</taxon>
        <taxon>Fungi</taxon>
        <taxon>Dikarya</taxon>
        <taxon>Basidiomycota</taxon>
        <taxon>Agaricomycotina</taxon>
        <taxon>Agaricomycetes</taxon>
        <taxon>Russulales</taxon>
        <taxon>Hericiaceae</taxon>
        <taxon>Hericium</taxon>
    </lineage>
</organism>
<evidence type="ECO:0000256" key="3">
    <source>
        <dbReference type="ARBA" id="ARBA00022664"/>
    </source>
</evidence>
<dbReference type="InterPro" id="IPR035979">
    <property type="entry name" value="RBD_domain_sf"/>
</dbReference>
<dbReference type="GO" id="GO:0005681">
    <property type="term" value="C:spliceosomal complex"/>
    <property type="evidence" value="ECO:0007669"/>
    <property type="project" value="UniProtKB-KW"/>
</dbReference>
<proteinExistence type="inferred from homology"/>
<evidence type="ECO:0000256" key="8">
    <source>
        <dbReference type="ARBA" id="ARBA00023242"/>
    </source>
</evidence>
<dbReference type="GO" id="GO:0003723">
    <property type="term" value="F:RNA binding"/>
    <property type="evidence" value="ECO:0007669"/>
    <property type="project" value="UniProtKB-UniRule"/>
</dbReference>
<dbReference type="InterPro" id="IPR007855">
    <property type="entry name" value="RDRP"/>
</dbReference>
<comment type="subcellular location">
    <subcellularLocation>
        <location evidence="1">Nucleus</location>
    </subcellularLocation>
</comment>
<keyword evidence="3" id="KW-0507">mRNA processing</keyword>
<sequence length="1554" mass="171904">MEVDTKPAVADPIAPAPQEGIAIPTGAVAPPPEEPENATETLYIQNLNEKIKVPVLKASLRGLFKSYGEVLDVVAHDNLRMRGQAFVSFESPDIAKKALKEVRGFPLYSKPMQISFARTRSDAVVKKLDAGNFETHKARRMEHKKETRYTNPLKRKFRAKRMASESTGGRDCCSSTKTPAVQMPDEYLPPNKILFLQNLPESVSKDQLMALFSQYPNLYEVRLIPTKKDIAFVEYMDETSATAAKDALHNYKLDGENKIKITTGAKVADISYVSSYEFSVASVEVILKDHPADADGKSVIGRIVTILFGGGGLVIINGPNRFDSTYGTGLSMCPHDVDFSANLSQLAALQSGEDSRTLKGDNFSLDELLKEAYKIPLETDKEQSSHSGVSRESLANTMPERGVDTGDLPSPKRRKTQGAAAISVPPASEHALNHKASNISRTSSRGSSEEYWDADQLKISDEAWAKIDNDQDEQEIEDTSNVLSPKRPAGTIPTTPSRTSTADHTPGEKIVAFPTAPRTVVQTPPSPESPVKKPRQRNVPPRGNPSPLKGTSTDRDGDIAMGPPLIPAPDFSRAAAPGHAGALPTAVPQATLPDVEARYDHLLGDGKLSVAVEIIAHHKDAQREMDARHIAWGVQYELARGVSCDWWKWEDVTSEKLDQLKGNNASAAPRVMKVMMSKDKRDRPDVLEQTPMGDVMALWKEYDREQDAIMDGRGRGLGLTGDWKDAQGWYGGQIQQVVRLTKDMNKFHLESPEMTRSNRFARFLGSRRLLELRVGHKLKYADDTLKTRLAKRFVLCGRVFVPIDSKDGKVYLMETDEDYERCSAPSEGDQQRMSLQDFIAWHNPLSRNYKQVGMVLDAPHDKSGKVPAEKTMTDGCGWINASALIRIAQQLGCTSRPTAVQGRIAGAKGVWLLHPHDRVPTDPPRIWIRDSQNKINLPALATLDRAHLIFDLVQQSTLNAPSRLSMQLIVNLSHNGVPDDVFKELLRKGMEEECSALTKWNGPEAMPLLWDAVNKVGRVTGMRVQKLAGGLSRALGLSRRFDLQDDDDDDEEEPPDVETGLEQSVSTPSGNGGPPASACEVSMMMLQAGFKPQSCGFLHEKLRFVVKDALAAYIKKYRIAVPQSAEAFIVPADPFGVLEEGQIHFQASRELKDPISEMDITRIMGPVLVSRNPARVASDVQKVTAVVHPALFEYIDVIVFSVKGARSLASYLGGGDYDGDVAMITWDQSIVKPFRNHAFVAEPPEIKDSFESDIKQVTEFAGLTPSAAQVPLLKALLAGLGDTKVGKYSKFNDNVVYALGYNHPKAVRLAYMFTTCLDAKKTGLRLKQDVVRADFKEYDAPKPDCMKSDDFSENEVVDNRVSLRRRRSLPRFVLDSLLATGQELQTMHLQKYAELDTWHGRPDPDLLSPIEKALAVPNAMIKEEVKLIRKHVEASQQGYGRYWTTYKPTSKKGKSNRSAALFHDKVRKPYAEGPDVPVVAALSNLDELRASDTYKYAMKEKKEKFAFEVAFKALCTIKARAVDSTPMSQQFANIMQMQSAAVRVLRNAQNGNTV</sequence>
<name>A0A4Y9ZUR1_9AGAM</name>
<dbReference type="GO" id="GO:0030532">
    <property type="term" value="C:small nuclear ribonucleoprotein complex"/>
    <property type="evidence" value="ECO:0007669"/>
    <property type="project" value="UniProtKB-ARBA"/>
</dbReference>
<keyword evidence="6 10" id="KW-0694">RNA-binding</keyword>
<keyword evidence="4" id="KW-0747">Spliceosome</keyword>
<evidence type="ECO:0000256" key="10">
    <source>
        <dbReference type="PROSITE-ProRule" id="PRU00176"/>
    </source>
</evidence>
<feature type="region of interest" description="Disordered" evidence="11">
    <location>
        <begin position="470"/>
        <end position="582"/>
    </location>
</feature>
<accession>A0A4Y9ZUR1</accession>
<feature type="compositionally biased region" description="Polar residues" evidence="11">
    <location>
        <begin position="385"/>
        <end position="396"/>
    </location>
</feature>
<evidence type="ECO:0000259" key="12">
    <source>
        <dbReference type="PROSITE" id="PS50102"/>
    </source>
</evidence>
<evidence type="ECO:0000256" key="2">
    <source>
        <dbReference type="ARBA" id="ARBA00007243"/>
    </source>
</evidence>
<dbReference type="CDD" id="cd12246">
    <property type="entry name" value="RRM1_U1A_like"/>
    <property type="match status" value="1"/>
</dbReference>
<dbReference type="GO" id="GO:0030422">
    <property type="term" value="P:siRNA processing"/>
    <property type="evidence" value="ECO:0007669"/>
    <property type="project" value="TreeGrafter"/>
</dbReference>
<dbReference type="PANTHER" id="PTHR23079:SF14">
    <property type="entry name" value="RNA-DEPENDENT RNA POLYMERASE"/>
    <property type="match status" value="1"/>
</dbReference>
<evidence type="ECO:0000313" key="14">
    <source>
        <dbReference type="Proteomes" id="UP000298061"/>
    </source>
</evidence>
<feature type="domain" description="RRM" evidence="12">
    <location>
        <begin position="40"/>
        <end position="119"/>
    </location>
</feature>
<dbReference type="PANTHER" id="PTHR23079">
    <property type="entry name" value="RNA-DEPENDENT RNA POLYMERASE"/>
    <property type="match status" value="1"/>
</dbReference>
<dbReference type="EMBL" id="SFCI01000969">
    <property type="protein sequence ID" value="TFY77228.1"/>
    <property type="molecule type" value="Genomic_DNA"/>
</dbReference>
<evidence type="ECO:0000256" key="9">
    <source>
        <dbReference type="ARBA" id="ARBA00023274"/>
    </source>
</evidence>
<dbReference type="GO" id="GO:0008380">
    <property type="term" value="P:RNA splicing"/>
    <property type="evidence" value="ECO:0007669"/>
    <property type="project" value="UniProtKB-KW"/>
</dbReference>
<dbReference type="Pfam" id="PF00076">
    <property type="entry name" value="RRM_1"/>
    <property type="match status" value="2"/>
</dbReference>
<dbReference type="InterPro" id="IPR000504">
    <property type="entry name" value="RRM_dom"/>
</dbReference>